<dbReference type="PROSITE" id="PS00463">
    <property type="entry name" value="ZN2_CY6_FUNGAL_1"/>
    <property type="match status" value="1"/>
</dbReference>
<comment type="subcellular location">
    <subcellularLocation>
        <location evidence="1">Nucleus</location>
    </subcellularLocation>
</comment>
<dbReference type="CDD" id="cd00067">
    <property type="entry name" value="GAL4"/>
    <property type="match status" value="1"/>
</dbReference>
<dbReference type="Pfam" id="PF11951">
    <property type="entry name" value="Fungal_trans_2"/>
    <property type="match status" value="1"/>
</dbReference>
<evidence type="ECO:0000313" key="6">
    <source>
        <dbReference type="Proteomes" id="UP001498398"/>
    </source>
</evidence>
<dbReference type="SMART" id="SM00066">
    <property type="entry name" value="GAL4"/>
    <property type="match status" value="1"/>
</dbReference>
<proteinExistence type="predicted"/>
<evidence type="ECO:0000256" key="3">
    <source>
        <dbReference type="SAM" id="MobiDB-lite"/>
    </source>
</evidence>
<feature type="region of interest" description="Disordered" evidence="3">
    <location>
        <begin position="553"/>
        <end position="578"/>
    </location>
</feature>
<dbReference type="Proteomes" id="UP001498398">
    <property type="component" value="Unassembled WGS sequence"/>
</dbReference>
<dbReference type="PANTHER" id="PTHR37534">
    <property type="entry name" value="TRANSCRIPTIONAL ACTIVATOR PROTEIN UGA3"/>
    <property type="match status" value="1"/>
</dbReference>
<dbReference type="InterPro" id="IPR036864">
    <property type="entry name" value="Zn2-C6_fun-type_DNA-bd_sf"/>
</dbReference>
<dbReference type="PANTHER" id="PTHR37534:SF20">
    <property type="entry name" value="PRO1A C6 ZINK-FINGER PROTEIN"/>
    <property type="match status" value="1"/>
</dbReference>
<dbReference type="InterPro" id="IPR021858">
    <property type="entry name" value="Fun_TF"/>
</dbReference>
<evidence type="ECO:0000259" key="4">
    <source>
        <dbReference type="PROSITE" id="PS50048"/>
    </source>
</evidence>
<accession>A0ABR1JLP0</accession>
<dbReference type="InterPro" id="IPR001138">
    <property type="entry name" value="Zn2Cys6_DnaBD"/>
</dbReference>
<protein>
    <recommendedName>
        <fullName evidence="4">Zn(2)-C6 fungal-type domain-containing protein</fullName>
    </recommendedName>
</protein>
<name>A0ABR1JLP0_9AGAR</name>
<dbReference type="EMBL" id="JBANRG010000009">
    <property type="protein sequence ID" value="KAK7463446.1"/>
    <property type="molecule type" value="Genomic_DNA"/>
</dbReference>
<feature type="region of interest" description="Disordered" evidence="3">
    <location>
        <begin position="144"/>
        <end position="164"/>
    </location>
</feature>
<keyword evidence="6" id="KW-1185">Reference proteome</keyword>
<feature type="compositionally biased region" description="Low complexity" evidence="3">
    <location>
        <begin position="41"/>
        <end position="55"/>
    </location>
</feature>
<organism evidence="5 6">
    <name type="scientific">Marasmiellus scandens</name>
    <dbReference type="NCBI Taxonomy" id="2682957"/>
    <lineage>
        <taxon>Eukaryota</taxon>
        <taxon>Fungi</taxon>
        <taxon>Dikarya</taxon>
        <taxon>Basidiomycota</taxon>
        <taxon>Agaricomycotina</taxon>
        <taxon>Agaricomycetes</taxon>
        <taxon>Agaricomycetidae</taxon>
        <taxon>Agaricales</taxon>
        <taxon>Marasmiineae</taxon>
        <taxon>Omphalotaceae</taxon>
        <taxon>Marasmiellus</taxon>
    </lineage>
</organism>
<dbReference type="Pfam" id="PF00172">
    <property type="entry name" value="Zn_clus"/>
    <property type="match status" value="1"/>
</dbReference>
<feature type="compositionally biased region" description="Low complexity" evidence="3">
    <location>
        <begin position="144"/>
        <end position="158"/>
    </location>
</feature>
<feature type="region of interest" description="Disordered" evidence="3">
    <location>
        <begin position="1"/>
        <end position="65"/>
    </location>
</feature>
<comment type="caution">
    <text evidence="5">The sequence shown here is derived from an EMBL/GenBank/DDBJ whole genome shotgun (WGS) entry which is preliminary data.</text>
</comment>
<dbReference type="PROSITE" id="PS50048">
    <property type="entry name" value="ZN2_CY6_FUNGAL_2"/>
    <property type="match status" value="1"/>
</dbReference>
<evidence type="ECO:0000256" key="1">
    <source>
        <dbReference type="ARBA" id="ARBA00004123"/>
    </source>
</evidence>
<evidence type="ECO:0000313" key="5">
    <source>
        <dbReference type="EMBL" id="KAK7463446.1"/>
    </source>
</evidence>
<keyword evidence="2" id="KW-0539">Nucleus</keyword>
<feature type="compositionally biased region" description="Low complexity" evidence="3">
    <location>
        <begin position="1"/>
        <end position="29"/>
    </location>
</feature>
<sequence length="711" mass="78287">MPYKSSKSPSASPSPSTSSSRSPLTQASPLMAPAPEEYDSPSRSSSTRGTPNRTSIDLPRTQTASKGGCWTCRLRRKKCDEQREGDSCRTCIRLTIDCLGWGPKRPEWMRDKQAVDAYKANIKAQLTRAGLIRGQPRSSLLQAQAQQAQANANANSSAPSTARPQTFHRYSAPVHSPSTSSLGLELDLGTFGMNNGYLDATSSHNLMPGVPGASNSGFHQLPAASYSDPNLSSLNLDASYFRYSSPQSSNLSTDGLDFDLSLTGSSQAHGGFNFDIRPPSPLSAYGMMNHGSSSSSDQENHVMYYFENVRKVHFLFGSNTMTNVTYSLIMQEPRGAVTNAVCALASLHFKRMRVAQGLEAPDPHPEHSAAKYFYDEAFFQLANAKQIRGCYNESDVIAALHLVCFSQLSGGATDWQPVLAMALEWMAQIGLPNEEDPRTALRSMNTAAQVAVKCTMWNDIFASLTLMRPPKFFSLYKRLLSRDPWSGTADKNFSSSTTGLQMDLLTGCPDEAMLTIAEVSALAHWKSAEHRKGTLSYRELIRRGDDIEQRLRQHPTDPSVSDQAPLHPNLLQPSISDNGASFPNADVRRMLGNIFRETAILYLHTVLNDPNPGVPDIGASVESIVQLIRQLPPSDADRAIVFPICIAACMTDDSSRRDFLKGRFQAQDENIGNLMRTRLLMEAVWQSRDVKGGTVDWRETMRERNLNILLV</sequence>
<feature type="domain" description="Zn(2)-C6 fungal-type" evidence="4">
    <location>
        <begin position="68"/>
        <end position="98"/>
    </location>
</feature>
<gene>
    <name evidence="5" type="ORF">VKT23_006798</name>
</gene>
<reference evidence="5 6" key="1">
    <citation type="submission" date="2024-01" db="EMBL/GenBank/DDBJ databases">
        <title>A draft genome for the cacao thread blight pathogen Marasmiellus scandens.</title>
        <authorList>
            <person name="Baruah I.K."/>
            <person name="Leung J."/>
            <person name="Bukari Y."/>
            <person name="Amoako-Attah I."/>
            <person name="Meinhardt L.W."/>
            <person name="Bailey B.A."/>
            <person name="Cohen S.P."/>
        </authorList>
    </citation>
    <scope>NUCLEOTIDE SEQUENCE [LARGE SCALE GENOMIC DNA]</scope>
    <source>
        <strain evidence="5 6">GH-19</strain>
    </source>
</reference>
<evidence type="ECO:0000256" key="2">
    <source>
        <dbReference type="ARBA" id="ARBA00023242"/>
    </source>
</evidence>
<dbReference type="SUPFAM" id="SSF57701">
    <property type="entry name" value="Zn2/Cys6 DNA-binding domain"/>
    <property type="match status" value="1"/>
</dbReference>